<dbReference type="Pfam" id="PF00112">
    <property type="entry name" value="Peptidase_C1"/>
    <property type="match status" value="1"/>
</dbReference>
<dbReference type="InterPro" id="IPR025661">
    <property type="entry name" value="Pept_asp_AS"/>
</dbReference>
<dbReference type="InterPro" id="IPR013128">
    <property type="entry name" value="Peptidase_C1A"/>
</dbReference>
<name>A0ABU8WMG8_9BURK</name>
<organism evidence="4 5">
    <name type="scientific">Variovorax rhizosphaerae</name>
    <dbReference type="NCBI Taxonomy" id="1836200"/>
    <lineage>
        <taxon>Bacteria</taxon>
        <taxon>Pseudomonadati</taxon>
        <taxon>Pseudomonadota</taxon>
        <taxon>Betaproteobacteria</taxon>
        <taxon>Burkholderiales</taxon>
        <taxon>Comamonadaceae</taxon>
        <taxon>Variovorax</taxon>
    </lineage>
</organism>
<dbReference type="Gene3D" id="3.90.70.10">
    <property type="entry name" value="Cysteine proteinases"/>
    <property type="match status" value="1"/>
</dbReference>
<evidence type="ECO:0000313" key="5">
    <source>
        <dbReference type="Proteomes" id="UP001385892"/>
    </source>
</evidence>
<reference evidence="4 5" key="1">
    <citation type="submission" date="2024-03" db="EMBL/GenBank/DDBJ databases">
        <title>Novel species of the genus Variovorax.</title>
        <authorList>
            <person name="Liu Q."/>
            <person name="Xin Y.-H."/>
        </authorList>
    </citation>
    <scope>NUCLEOTIDE SEQUENCE [LARGE SCALE GENOMIC DNA]</scope>
    <source>
        <strain evidence="4 5">KACC 18900</strain>
    </source>
</reference>
<dbReference type="InterPro" id="IPR058502">
    <property type="entry name" value="PLL-like_beta-prop"/>
</dbReference>
<dbReference type="Proteomes" id="UP001385892">
    <property type="component" value="Unassembled WGS sequence"/>
</dbReference>
<feature type="domain" description="Peptidase C1A papain C-terminal" evidence="3">
    <location>
        <begin position="41"/>
        <end position="259"/>
    </location>
</feature>
<dbReference type="InterPro" id="IPR039417">
    <property type="entry name" value="Peptidase_C1A_papain-like"/>
</dbReference>
<evidence type="ECO:0000256" key="1">
    <source>
        <dbReference type="ARBA" id="ARBA00008455"/>
    </source>
</evidence>
<dbReference type="CDD" id="cd22954">
    <property type="entry name" value="PLL_lectin"/>
    <property type="match status" value="1"/>
</dbReference>
<dbReference type="Gene3D" id="2.120.10.70">
    <property type="entry name" value="Fucose-specific lectin"/>
    <property type="match status" value="2"/>
</dbReference>
<dbReference type="Pfam" id="PF26607">
    <property type="entry name" value="DUF8189"/>
    <property type="match status" value="1"/>
</dbReference>
<protein>
    <submittedName>
        <fullName evidence="4">C1 family peptidase</fullName>
    </submittedName>
</protein>
<dbReference type="PROSITE" id="PS00640">
    <property type="entry name" value="THIOL_PROTEASE_ASN"/>
    <property type="match status" value="1"/>
</dbReference>
<gene>
    <name evidence="4" type="ORF">WKW82_18510</name>
</gene>
<dbReference type="SUPFAM" id="SSF89372">
    <property type="entry name" value="Fucose-specific lectin"/>
    <property type="match status" value="2"/>
</dbReference>
<comment type="similarity">
    <text evidence="1">Belongs to the peptidase C1 family.</text>
</comment>
<proteinExistence type="inferred from homology"/>
<dbReference type="PROSITE" id="PS00639">
    <property type="entry name" value="THIOL_PROTEASE_HIS"/>
    <property type="match status" value="1"/>
</dbReference>
<dbReference type="CDD" id="cd02248">
    <property type="entry name" value="Peptidase_C1A"/>
    <property type="match status" value="1"/>
</dbReference>
<dbReference type="SUPFAM" id="SSF54001">
    <property type="entry name" value="Cysteine proteinases"/>
    <property type="match status" value="1"/>
</dbReference>
<keyword evidence="2" id="KW-1015">Disulfide bond</keyword>
<comment type="caution">
    <text evidence="4">The sequence shown here is derived from an EMBL/GenBank/DDBJ whole genome shotgun (WGS) entry which is preliminary data.</text>
</comment>
<sequence>MSRLTPEQQARLLGAVPSPESAQFMAAAFAAPPMLAAAPAFAAQVDWRNRGGNHVSPVKNQGGCGSCVSFGTSALIESMAHIETGRWVDLSEADSHFCSSHGANCSGWWPDQCLDQVIARGISDEAGFPYASAFPGNNIWAGPPVCRLAPNRATRITKINARHALANETAAKNHLTNIGPVTGCFDVYQDFFNYSGGVYHHVSGAKVGGHCVLVIGYSEAEQCWIIKNSWDVSWGSGGFGKIAYADLKFNGQFFPMYGATGVKLPQSGWQPLGGKITTKPVTGVNKDGRIEVFARGTDNALYHMWQTSPGGPFSGWASLGGILTSAPAVVSNADGRLEVFVRGTDGGLHHIWQVAPNSGWSGWAPLGGVITSDPTAVRNADGRVAVFARGSDGALWQIRQGGPQAGWTAWSSLGVQFKGNPVAANNADGRIEVFMLSAGGALIHVWQVVPNGAFGPWASRGGVLTSGLGVINNADGRLEVFGRGTDGAMWHIWQQPRPMAAWSNWASLGGGITSAPALGRNKDGRLEAFVRGTNGAVFHCWQTGGTPSWSGWDSLGGVVGGDQAVASNQDGRMQLFACGSDLGLWNRWQTAPSNGWN</sequence>
<evidence type="ECO:0000256" key="2">
    <source>
        <dbReference type="ARBA" id="ARBA00023157"/>
    </source>
</evidence>
<keyword evidence="5" id="KW-1185">Reference proteome</keyword>
<dbReference type="EMBL" id="JBBKZT010000008">
    <property type="protein sequence ID" value="MEJ8848656.1"/>
    <property type="molecule type" value="Genomic_DNA"/>
</dbReference>
<dbReference type="SMART" id="SM00645">
    <property type="entry name" value="Pept_C1"/>
    <property type="match status" value="1"/>
</dbReference>
<evidence type="ECO:0000259" key="3">
    <source>
        <dbReference type="SMART" id="SM00645"/>
    </source>
</evidence>
<dbReference type="RefSeq" id="WP_340343782.1">
    <property type="nucleotide sequence ID" value="NZ_JBBKZT010000008.1"/>
</dbReference>
<dbReference type="InterPro" id="IPR000668">
    <property type="entry name" value="Peptidase_C1A_C"/>
</dbReference>
<evidence type="ECO:0000313" key="4">
    <source>
        <dbReference type="EMBL" id="MEJ8848656.1"/>
    </source>
</evidence>
<accession>A0ABU8WMG8</accession>
<dbReference type="PANTHER" id="PTHR12411">
    <property type="entry name" value="CYSTEINE PROTEASE FAMILY C1-RELATED"/>
    <property type="match status" value="1"/>
</dbReference>
<dbReference type="InterPro" id="IPR038765">
    <property type="entry name" value="Papain-like_cys_pep_sf"/>
</dbReference>
<dbReference type="InterPro" id="IPR025660">
    <property type="entry name" value="Pept_his_AS"/>
</dbReference>